<dbReference type="EMBL" id="VSRR010124497">
    <property type="protein sequence ID" value="MPD00802.1"/>
    <property type="molecule type" value="Genomic_DNA"/>
</dbReference>
<reference evidence="2 3" key="1">
    <citation type="submission" date="2019-05" db="EMBL/GenBank/DDBJ databases">
        <title>Another draft genome of Portunus trituberculatus and its Hox gene families provides insights of decapod evolution.</title>
        <authorList>
            <person name="Jeong J.-H."/>
            <person name="Song I."/>
            <person name="Kim S."/>
            <person name="Choi T."/>
            <person name="Kim D."/>
            <person name="Ryu S."/>
            <person name="Kim W."/>
        </authorList>
    </citation>
    <scope>NUCLEOTIDE SEQUENCE [LARGE SCALE GENOMIC DNA]</scope>
    <source>
        <tissue evidence="2">Muscle</tissue>
    </source>
</reference>
<organism evidence="2 3">
    <name type="scientific">Portunus trituberculatus</name>
    <name type="common">Swimming crab</name>
    <name type="synonym">Neptunus trituberculatus</name>
    <dbReference type="NCBI Taxonomy" id="210409"/>
    <lineage>
        <taxon>Eukaryota</taxon>
        <taxon>Metazoa</taxon>
        <taxon>Ecdysozoa</taxon>
        <taxon>Arthropoda</taxon>
        <taxon>Crustacea</taxon>
        <taxon>Multicrustacea</taxon>
        <taxon>Malacostraca</taxon>
        <taxon>Eumalacostraca</taxon>
        <taxon>Eucarida</taxon>
        <taxon>Decapoda</taxon>
        <taxon>Pleocyemata</taxon>
        <taxon>Brachyura</taxon>
        <taxon>Eubrachyura</taxon>
        <taxon>Portunoidea</taxon>
        <taxon>Portunidae</taxon>
        <taxon>Portuninae</taxon>
        <taxon>Portunus</taxon>
    </lineage>
</organism>
<feature type="compositionally biased region" description="Low complexity" evidence="1">
    <location>
        <begin position="108"/>
        <end position="119"/>
    </location>
</feature>
<sequence>MSDVPREEDVSSLAACVSCYRQWHLEGVHLLWVCLVVDCTVLYDDASCQPRWQWICNVQCATAQRVGVPPAACVPRQAFEGGTDGLFLLHLAAAVPPSPSRNIVPLNTSHPSHPATLPSPALPLPAAPRPASIKKTQKQTTYEKV</sequence>
<evidence type="ECO:0000256" key="1">
    <source>
        <dbReference type="SAM" id="MobiDB-lite"/>
    </source>
</evidence>
<protein>
    <submittedName>
        <fullName evidence="2">Uncharacterized protein</fullName>
    </submittedName>
</protein>
<dbReference type="Proteomes" id="UP000324222">
    <property type="component" value="Unassembled WGS sequence"/>
</dbReference>
<keyword evidence="3" id="KW-1185">Reference proteome</keyword>
<proteinExistence type="predicted"/>
<comment type="caution">
    <text evidence="2">The sequence shown here is derived from an EMBL/GenBank/DDBJ whole genome shotgun (WGS) entry which is preliminary data.</text>
</comment>
<feature type="region of interest" description="Disordered" evidence="1">
    <location>
        <begin position="102"/>
        <end position="145"/>
    </location>
</feature>
<dbReference type="AlphaFoldDB" id="A0A5B7JSA4"/>
<accession>A0A5B7JSA4</accession>
<evidence type="ECO:0000313" key="3">
    <source>
        <dbReference type="Proteomes" id="UP000324222"/>
    </source>
</evidence>
<name>A0A5B7JSA4_PORTR</name>
<gene>
    <name evidence="2" type="ORF">E2C01_096302</name>
</gene>
<evidence type="ECO:0000313" key="2">
    <source>
        <dbReference type="EMBL" id="MPD00802.1"/>
    </source>
</evidence>